<dbReference type="InterPro" id="IPR011009">
    <property type="entry name" value="Kinase-like_dom_sf"/>
</dbReference>
<dbReference type="SUPFAM" id="SSF56112">
    <property type="entry name" value="Protein kinase-like (PK-like)"/>
    <property type="match status" value="1"/>
</dbReference>
<dbReference type="Proteomes" id="UP000243081">
    <property type="component" value="Unassembled WGS sequence"/>
</dbReference>
<protein>
    <recommendedName>
        <fullName evidence="1">Protein kinase domain-containing protein</fullName>
    </recommendedName>
</protein>
<organism evidence="2 3">
    <name type="scientific">Cordyceps confragosa</name>
    <name type="common">Lecanicillium lecanii</name>
    <dbReference type="NCBI Taxonomy" id="2714763"/>
    <lineage>
        <taxon>Eukaryota</taxon>
        <taxon>Fungi</taxon>
        <taxon>Dikarya</taxon>
        <taxon>Ascomycota</taxon>
        <taxon>Pezizomycotina</taxon>
        <taxon>Sordariomycetes</taxon>
        <taxon>Hypocreomycetidae</taxon>
        <taxon>Hypocreales</taxon>
        <taxon>Cordycipitaceae</taxon>
        <taxon>Akanthomyces</taxon>
    </lineage>
</organism>
<proteinExistence type="predicted"/>
<dbReference type="Pfam" id="PF00069">
    <property type="entry name" value="Pkinase"/>
    <property type="match status" value="1"/>
</dbReference>
<comment type="caution">
    <text evidence="2">The sequence shown here is derived from an EMBL/GenBank/DDBJ whole genome shotgun (WGS) entry which is preliminary data.</text>
</comment>
<sequence>MIFKIISYRTSSEDNDCLVTVRYIGAIFYLRWSPSDLALAPDLLSHYLAQLERLKDEDDYPDSSELVMPFKPLMDQLAPTVRHDRFTLHEYLYPRMFQLKATVAEDRRTILPVRLGGPDPFCRPGMPTCTLQSDGLALNKWIPRWFSSRDIELPTDAKEYPLLQSPGRVIESQSQTECFFKGLGIGCKGTMDELAAFRAIDEATKRGALAPNVRICRLYGLVMDTLGPRKQDQRVVGMLLNYIEPKRPGILGTLQYIAYDEQNHKHLRSWADDLSDTLGHLHQAGCVWGDAKPENVLVDKDDNVWIIDFGGGHTPGWVQEEDEGTRKGDLEAMSKIRQWLERRAITEGRAKMITPEQSPRSR</sequence>
<dbReference type="GO" id="GO:0005524">
    <property type="term" value="F:ATP binding"/>
    <property type="evidence" value="ECO:0007669"/>
    <property type="project" value="InterPro"/>
</dbReference>
<keyword evidence="3" id="KW-1185">Reference proteome</keyword>
<dbReference type="GO" id="GO:0004672">
    <property type="term" value="F:protein kinase activity"/>
    <property type="evidence" value="ECO:0007669"/>
    <property type="project" value="InterPro"/>
</dbReference>
<dbReference type="AlphaFoldDB" id="A0A179IKF8"/>
<name>A0A179IKF8_CORDF</name>
<evidence type="ECO:0000259" key="1">
    <source>
        <dbReference type="PROSITE" id="PS50011"/>
    </source>
</evidence>
<dbReference type="OMA" id="YIAYDEQ"/>
<reference evidence="2 3" key="1">
    <citation type="submission" date="2016-03" db="EMBL/GenBank/DDBJ databases">
        <title>Fine-scale spatial genetic structure of a fungal parasite of coffee scale insects.</title>
        <authorList>
            <person name="Jackson D."/>
            <person name="Zemenick K.A."/>
            <person name="Malloure B."/>
            <person name="Quandt C.A."/>
            <person name="James T.Y."/>
        </authorList>
    </citation>
    <scope>NUCLEOTIDE SEQUENCE [LARGE SCALE GENOMIC DNA]</scope>
    <source>
        <strain evidence="2 3">UM487</strain>
    </source>
</reference>
<dbReference type="EMBL" id="LUKN01000772">
    <property type="protein sequence ID" value="OAR02229.1"/>
    <property type="molecule type" value="Genomic_DNA"/>
</dbReference>
<evidence type="ECO:0000313" key="2">
    <source>
        <dbReference type="EMBL" id="OAR02229.1"/>
    </source>
</evidence>
<accession>A0A179IKF8</accession>
<dbReference type="PROSITE" id="PS50011">
    <property type="entry name" value="PROTEIN_KINASE_DOM"/>
    <property type="match status" value="1"/>
</dbReference>
<dbReference type="Gene3D" id="1.10.510.10">
    <property type="entry name" value="Transferase(Phosphotransferase) domain 1"/>
    <property type="match status" value="1"/>
</dbReference>
<evidence type="ECO:0000313" key="3">
    <source>
        <dbReference type="Proteomes" id="UP000243081"/>
    </source>
</evidence>
<dbReference type="InterPro" id="IPR000719">
    <property type="entry name" value="Prot_kinase_dom"/>
</dbReference>
<gene>
    <name evidence="2" type="ORF">LLEC1_03826</name>
</gene>
<feature type="domain" description="Protein kinase" evidence="1">
    <location>
        <begin position="155"/>
        <end position="362"/>
    </location>
</feature>
<dbReference type="OrthoDB" id="4062651at2759"/>